<evidence type="ECO:0000313" key="2">
    <source>
        <dbReference type="Proteomes" id="UP000285301"/>
    </source>
</evidence>
<dbReference type="PANTHER" id="PTHR43975:SF2">
    <property type="entry name" value="EG:BACR7A4.14 PROTEIN-RELATED"/>
    <property type="match status" value="1"/>
</dbReference>
<gene>
    <name evidence="1" type="ORF">B4U79_13663</name>
</gene>
<dbReference type="AlphaFoldDB" id="A0A3S3Q7K0"/>
<sequence>MFQEFKDKVVLVTGSNSGIGEETVVLFASYGAKVVVTGRNELRINNVTSKCQQKSPFNYEPLKVVADLVKEEDVKSLVDQTINKFGRLDVLVNCAAIAKGSNIMDEDVLQKFDETMAFNLRPVVHLCHLCLPHLVESKGVIVNVSSFAGSKPFGIKSLQIPIFATYCLAKAGLDMLTKILAVEFGPKGVRVNCVSPSTIVTPMLDRLGFSEEMKLQIIANQESSNLLRRIGQPDDISTIILFFASNMSKFLTGIVMLADGGLHLI</sequence>
<keyword evidence="2" id="KW-1185">Reference proteome</keyword>
<dbReference type="Pfam" id="PF13561">
    <property type="entry name" value="adh_short_C2"/>
    <property type="match status" value="1"/>
</dbReference>
<dbReference type="InterPro" id="IPR002347">
    <property type="entry name" value="SDR_fam"/>
</dbReference>
<dbReference type="PRINTS" id="PR00081">
    <property type="entry name" value="GDHRDH"/>
</dbReference>
<accession>A0A3S3Q7K0</accession>
<dbReference type="PANTHER" id="PTHR43975">
    <property type="entry name" value="ZGC:101858"/>
    <property type="match status" value="1"/>
</dbReference>
<protein>
    <submittedName>
        <fullName evidence="1">Putative oxidoreductase-like protein</fullName>
    </submittedName>
</protein>
<comment type="caution">
    <text evidence="1">The sequence shown here is derived from an EMBL/GenBank/DDBJ whole genome shotgun (WGS) entry which is preliminary data.</text>
</comment>
<proteinExistence type="predicted"/>
<dbReference type="InterPro" id="IPR036291">
    <property type="entry name" value="NAD(P)-bd_dom_sf"/>
</dbReference>
<dbReference type="OrthoDB" id="6509454at2759"/>
<dbReference type="Gene3D" id="3.40.50.720">
    <property type="entry name" value="NAD(P)-binding Rossmann-like Domain"/>
    <property type="match status" value="1"/>
</dbReference>
<organism evidence="1 2">
    <name type="scientific">Dinothrombium tinctorium</name>
    <dbReference type="NCBI Taxonomy" id="1965070"/>
    <lineage>
        <taxon>Eukaryota</taxon>
        <taxon>Metazoa</taxon>
        <taxon>Ecdysozoa</taxon>
        <taxon>Arthropoda</taxon>
        <taxon>Chelicerata</taxon>
        <taxon>Arachnida</taxon>
        <taxon>Acari</taxon>
        <taxon>Acariformes</taxon>
        <taxon>Trombidiformes</taxon>
        <taxon>Prostigmata</taxon>
        <taxon>Anystina</taxon>
        <taxon>Parasitengona</taxon>
        <taxon>Trombidioidea</taxon>
        <taxon>Trombidiidae</taxon>
        <taxon>Dinothrombium</taxon>
    </lineage>
</organism>
<dbReference type="STRING" id="1965070.A0A3S3Q7K0"/>
<dbReference type="SUPFAM" id="SSF51735">
    <property type="entry name" value="NAD(P)-binding Rossmann-fold domains"/>
    <property type="match status" value="1"/>
</dbReference>
<name>A0A3S3Q7K0_9ACAR</name>
<dbReference type="Proteomes" id="UP000285301">
    <property type="component" value="Unassembled WGS sequence"/>
</dbReference>
<evidence type="ECO:0000313" key="1">
    <source>
        <dbReference type="EMBL" id="RWS15400.1"/>
    </source>
</evidence>
<dbReference type="PRINTS" id="PR00080">
    <property type="entry name" value="SDRFAMILY"/>
</dbReference>
<dbReference type="EMBL" id="NCKU01000472">
    <property type="protein sequence ID" value="RWS15400.1"/>
    <property type="molecule type" value="Genomic_DNA"/>
</dbReference>
<reference evidence="1 2" key="1">
    <citation type="journal article" date="2018" name="Gigascience">
        <title>Genomes of trombidid mites reveal novel predicted allergens and laterally-transferred genes associated with secondary metabolism.</title>
        <authorList>
            <person name="Dong X."/>
            <person name="Chaisiri K."/>
            <person name="Xia D."/>
            <person name="Armstrong S.D."/>
            <person name="Fang Y."/>
            <person name="Donnelly M.J."/>
            <person name="Kadowaki T."/>
            <person name="McGarry J.W."/>
            <person name="Darby A.C."/>
            <person name="Makepeace B.L."/>
        </authorList>
    </citation>
    <scope>NUCLEOTIDE SEQUENCE [LARGE SCALE GENOMIC DNA]</scope>
    <source>
        <strain evidence="1">UoL-WK</strain>
    </source>
</reference>
<dbReference type="FunFam" id="3.40.50.720:FF:000084">
    <property type="entry name" value="Short-chain dehydrogenase reductase"/>
    <property type="match status" value="1"/>
</dbReference>